<dbReference type="PANTHER" id="PTHR43760">
    <property type="entry name" value="ENDORIBONUCLEASE-RELATED"/>
    <property type="match status" value="1"/>
</dbReference>
<dbReference type="InterPro" id="IPR013813">
    <property type="entry name" value="Endoribo_LPSP/chorism_mut-like"/>
</dbReference>
<evidence type="ECO:0000259" key="1">
    <source>
        <dbReference type="Pfam" id="PF14588"/>
    </source>
</evidence>
<dbReference type="EMBL" id="CP121195">
    <property type="protein sequence ID" value="XBH12970.1"/>
    <property type="molecule type" value="Genomic_DNA"/>
</dbReference>
<dbReference type="SUPFAM" id="SSF55298">
    <property type="entry name" value="YjgF-like"/>
    <property type="match status" value="1"/>
</dbReference>
<dbReference type="CDD" id="cd02199">
    <property type="entry name" value="YjgF_YER057c_UK114_like_1"/>
    <property type="match status" value="1"/>
</dbReference>
<sequence>MVAGKGAQAASADRRLQDLGIELPAVPTPFGSYVETVKTGNLLFLSGMLPVVDHKPAYVGRLAGDLAVETGRSAAYTAALGALAAAKGHLGTLDKITRIVRLGVFIATLDESINQPKIADAASDFFKEVFGIDKLAVRSVIGVASLPLNVPIVIEVTFEIAI</sequence>
<evidence type="ECO:0000313" key="2">
    <source>
        <dbReference type="EMBL" id="XBH12970.1"/>
    </source>
</evidence>
<protein>
    <submittedName>
        <fullName evidence="2">RidA family protein</fullName>
    </submittedName>
</protein>
<gene>
    <name evidence="2" type="ORF">P8936_14920</name>
</gene>
<dbReference type="AlphaFoldDB" id="A0AAU7D5Y0"/>
<dbReference type="InterPro" id="IPR035959">
    <property type="entry name" value="RutC-like_sf"/>
</dbReference>
<dbReference type="Pfam" id="PF14588">
    <property type="entry name" value="YjgF_endoribonc"/>
    <property type="match status" value="1"/>
</dbReference>
<dbReference type="RefSeq" id="WP_348269629.1">
    <property type="nucleotide sequence ID" value="NZ_CP121195.1"/>
</dbReference>
<feature type="domain" description="Endoribonuclease L-PSP/chorismate mutase-like" evidence="1">
    <location>
        <begin position="15"/>
        <end position="153"/>
    </location>
</feature>
<accession>A0AAU7D5Y0</accession>
<reference evidence="2" key="1">
    <citation type="submission" date="2023-03" db="EMBL/GenBank/DDBJ databases">
        <title>Edaphobacter sp.</title>
        <authorList>
            <person name="Huber K.J."/>
            <person name="Papendorf J."/>
            <person name="Pilke C."/>
            <person name="Bunk B."/>
            <person name="Sproeer C."/>
            <person name="Pester M."/>
        </authorList>
    </citation>
    <scope>NUCLEOTIDE SEQUENCE</scope>
    <source>
        <strain evidence="2">DSM 109920</strain>
    </source>
</reference>
<proteinExistence type="predicted"/>
<name>A0AAU7D5Y0_9BACT</name>
<dbReference type="Gene3D" id="3.30.1330.40">
    <property type="entry name" value="RutC-like"/>
    <property type="match status" value="1"/>
</dbReference>
<organism evidence="2">
    <name type="scientific">Edaphobacter paludis</name>
    <dbReference type="NCBI Taxonomy" id="3035702"/>
    <lineage>
        <taxon>Bacteria</taxon>
        <taxon>Pseudomonadati</taxon>
        <taxon>Acidobacteriota</taxon>
        <taxon>Terriglobia</taxon>
        <taxon>Terriglobales</taxon>
        <taxon>Acidobacteriaceae</taxon>
        <taxon>Edaphobacter</taxon>
    </lineage>
</organism>
<dbReference type="PANTHER" id="PTHR43760:SF1">
    <property type="entry name" value="ENDORIBONUCLEASE L-PSP_CHORISMATE MUTASE-LIKE DOMAIN-CONTAINING PROTEIN"/>
    <property type="match status" value="1"/>
</dbReference>